<name>A0A2G7FX14_9EURO</name>
<dbReference type="PANTHER" id="PTHR38436:SF3">
    <property type="entry name" value="CARBOXYMETHYLENEBUTENOLIDASE-RELATED"/>
    <property type="match status" value="1"/>
</dbReference>
<dbReference type="SUPFAM" id="SSF54427">
    <property type="entry name" value="NTF2-like"/>
    <property type="match status" value="1"/>
</dbReference>
<gene>
    <name evidence="1" type="ORF">AARAC_000620</name>
</gene>
<dbReference type="Proteomes" id="UP000231358">
    <property type="component" value="Unassembled WGS sequence"/>
</dbReference>
<accession>A0A2G7FX14</accession>
<comment type="caution">
    <text evidence="1">The sequence shown here is derived from an EMBL/GenBank/DDBJ whole genome shotgun (WGS) entry which is preliminary data.</text>
</comment>
<dbReference type="Gene3D" id="3.10.450.50">
    <property type="match status" value="1"/>
</dbReference>
<reference evidence="1 2" key="1">
    <citation type="submission" date="2017-05" db="EMBL/GenBank/DDBJ databases">
        <title>Genome sequence for an aflatoxigenic pathogen of Argentinian peanut, Aspergillus arachidicola.</title>
        <authorList>
            <person name="Moore G."/>
            <person name="Beltz S.B."/>
            <person name="Mack B.M."/>
        </authorList>
    </citation>
    <scope>NUCLEOTIDE SEQUENCE [LARGE SCALE GENOMIC DNA]</scope>
    <source>
        <strain evidence="1 2">CBS 117610</strain>
    </source>
</reference>
<dbReference type="PANTHER" id="PTHR38436">
    <property type="entry name" value="POLYKETIDE CYCLASE SNOAL-LIKE DOMAIN"/>
    <property type="match status" value="1"/>
</dbReference>
<dbReference type="STRING" id="656916.A0A2G7FX14"/>
<dbReference type="InterPro" id="IPR009959">
    <property type="entry name" value="Cyclase_SnoaL-like"/>
</dbReference>
<keyword evidence="1" id="KW-0378">Hydrolase</keyword>
<evidence type="ECO:0000313" key="2">
    <source>
        <dbReference type="Proteomes" id="UP000231358"/>
    </source>
</evidence>
<evidence type="ECO:0000313" key="1">
    <source>
        <dbReference type="EMBL" id="PIG85112.1"/>
    </source>
</evidence>
<dbReference type="GO" id="GO:0016787">
    <property type="term" value="F:hydrolase activity"/>
    <property type="evidence" value="ECO:0007669"/>
    <property type="project" value="UniProtKB-KW"/>
</dbReference>
<keyword evidence="2" id="KW-1185">Reference proteome</keyword>
<dbReference type="InterPro" id="IPR032710">
    <property type="entry name" value="NTF2-like_dom_sf"/>
</dbReference>
<dbReference type="AlphaFoldDB" id="A0A2G7FX14"/>
<organism evidence="1 2">
    <name type="scientific">Aspergillus arachidicola</name>
    <dbReference type="NCBI Taxonomy" id="656916"/>
    <lineage>
        <taxon>Eukaryota</taxon>
        <taxon>Fungi</taxon>
        <taxon>Dikarya</taxon>
        <taxon>Ascomycota</taxon>
        <taxon>Pezizomycotina</taxon>
        <taxon>Eurotiomycetes</taxon>
        <taxon>Eurotiomycetidae</taxon>
        <taxon>Eurotiales</taxon>
        <taxon>Aspergillaceae</taxon>
        <taxon>Aspergillus</taxon>
        <taxon>Aspergillus subgen. Circumdati</taxon>
    </lineage>
</organism>
<dbReference type="GO" id="GO:0030638">
    <property type="term" value="P:polyketide metabolic process"/>
    <property type="evidence" value="ECO:0007669"/>
    <property type="project" value="InterPro"/>
</dbReference>
<protein>
    <submittedName>
        <fullName evidence="1">Dienelactone hydrolase</fullName>
    </submittedName>
</protein>
<sequence>MSYLTASGKGALDTVMSSLSFADKACRLCITASTVDFDNELIRWCELEGFDTTFIPYNYDDRHYIHELNALKQELRVTESYAVIGFGDAAAFCLEHFLKVTNTSKLCALIAYYPSRIPDPECSYASSMRVLVHLADQTVQVLSASHGTDHKRHIVKRRVGAGQGTGDRLDFAYTAYSYPGISPGFAESDLDNYDPVATEIAWTRTLSVLQSGFQKHLDLEKTWEGIEQVTSGVDGFEEKYFSSDMSTAMTNYTTEETPTVTYIPTLKGASGIQALHQFYKTSFLQGRPPSMRLRLLSRTIGADRVVDELYVAFKHTQEMPWILPGLEPTDRQVEIVLVSIVTLRGGKLYSEHIYWDQASVLVQVGLIDRNSVPEQAKGITALPIIGREAAKKILLHDKEENIERKTASMAAQVDGSDIH</sequence>
<proteinExistence type="predicted"/>
<dbReference type="EMBL" id="NEXV01000350">
    <property type="protein sequence ID" value="PIG85112.1"/>
    <property type="molecule type" value="Genomic_DNA"/>
</dbReference>